<dbReference type="Proteomes" id="UP000827092">
    <property type="component" value="Unassembled WGS sequence"/>
</dbReference>
<proteinExistence type="predicted"/>
<gene>
    <name evidence="1" type="ORF">JTE90_023938</name>
</gene>
<evidence type="ECO:0000313" key="2">
    <source>
        <dbReference type="Proteomes" id="UP000827092"/>
    </source>
</evidence>
<dbReference type="AlphaFoldDB" id="A0AAV6UV15"/>
<comment type="caution">
    <text evidence="1">The sequence shown here is derived from an EMBL/GenBank/DDBJ whole genome shotgun (WGS) entry which is preliminary data.</text>
</comment>
<reference evidence="1 2" key="1">
    <citation type="journal article" date="2022" name="Nat. Ecol. Evol.">
        <title>A masculinizing supergene underlies an exaggerated male reproductive morph in a spider.</title>
        <authorList>
            <person name="Hendrickx F."/>
            <person name="De Corte Z."/>
            <person name="Sonet G."/>
            <person name="Van Belleghem S.M."/>
            <person name="Kostlbacher S."/>
            <person name="Vangestel C."/>
        </authorList>
    </citation>
    <scope>NUCLEOTIDE SEQUENCE [LARGE SCALE GENOMIC DNA]</scope>
    <source>
        <strain evidence="1">W744_W776</strain>
    </source>
</reference>
<evidence type="ECO:0008006" key="3">
    <source>
        <dbReference type="Google" id="ProtNLM"/>
    </source>
</evidence>
<sequence length="114" mass="13302">MHDLAQQTLNKVSFWGKENELCFSPEKSEVIVFTWNRKWLLDELYLGDITIKRKDCVKYLGCYLDSKLSWKIHVQEKVRSATNALLTCKRVIGKNRGLNSKAALWIYTAIARHN</sequence>
<accession>A0AAV6UV15</accession>
<protein>
    <recommendedName>
        <fullName evidence="3">Reverse transcriptase</fullName>
    </recommendedName>
</protein>
<organism evidence="1 2">
    <name type="scientific">Oedothorax gibbosus</name>
    <dbReference type="NCBI Taxonomy" id="931172"/>
    <lineage>
        <taxon>Eukaryota</taxon>
        <taxon>Metazoa</taxon>
        <taxon>Ecdysozoa</taxon>
        <taxon>Arthropoda</taxon>
        <taxon>Chelicerata</taxon>
        <taxon>Arachnida</taxon>
        <taxon>Araneae</taxon>
        <taxon>Araneomorphae</taxon>
        <taxon>Entelegynae</taxon>
        <taxon>Araneoidea</taxon>
        <taxon>Linyphiidae</taxon>
        <taxon>Erigoninae</taxon>
        <taxon>Oedothorax</taxon>
    </lineage>
</organism>
<keyword evidence="2" id="KW-1185">Reference proteome</keyword>
<dbReference type="EMBL" id="JAFNEN010000279">
    <property type="protein sequence ID" value="KAG8187096.1"/>
    <property type="molecule type" value="Genomic_DNA"/>
</dbReference>
<name>A0AAV6UV15_9ARAC</name>
<evidence type="ECO:0000313" key="1">
    <source>
        <dbReference type="EMBL" id="KAG8187096.1"/>
    </source>
</evidence>